<feature type="compositionally biased region" description="Acidic residues" evidence="1">
    <location>
        <begin position="265"/>
        <end position="274"/>
    </location>
</feature>
<feature type="compositionally biased region" description="Basic and acidic residues" evidence="1">
    <location>
        <begin position="715"/>
        <end position="739"/>
    </location>
</feature>
<dbReference type="InterPro" id="IPR039876">
    <property type="entry name" value="HAP28"/>
</dbReference>
<dbReference type="EMBL" id="NAJO01000011">
    <property type="protein sequence ID" value="OQO08819.1"/>
    <property type="molecule type" value="Genomic_DNA"/>
</dbReference>
<feature type="region of interest" description="Disordered" evidence="1">
    <location>
        <begin position="178"/>
        <end position="198"/>
    </location>
</feature>
<dbReference type="InParanoid" id="A0A1V8TBQ5"/>
<feature type="compositionally biased region" description="Acidic residues" evidence="1">
    <location>
        <begin position="547"/>
        <end position="566"/>
    </location>
</feature>
<feature type="region of interest" description="Disordered" evidence="1">
    <location>
        <begin position="706"/>
        <end position="756"/>
    </location>
</feature>
<feature type="domain" description="Casein kinase substrate phosphoprotein PP28" evidence="2">
    <location>
        <begin position="623"/>
        <end position="719"/>
    </location>
</feature>
<sequence>MAAVYRKMMDDTMRVRVSTQASHEVTAADFLDLYSCASPAQPVGSPQNRAPSVSGQVSPTPVPAPATVTVVNHAAAVKVEPVADEVIIIEDDPIAAVKIEPVEKDSIVVEDDPADPATVEAAPPSNLPTRFQPYVPNPHLPSNIKKRAHVADDILPVKRESSRPQAVRELRTATDELPVSHSTRSPIHARVDSGSRKRLRVAEDTLPIKPESPSPHAALQVPVATEEIGVFDQGELPCHAQTSQPHRIPEPQAELDSATATDQREESEEYEPSDDVITTEQHGLPELLNELEQFRRRPVVNASPEQHTTAVKRQHCAGPEVLMPTQEAKKYDAPGGLRENTHEEPTIPIPPPEQAEAVPRDGASDASDIERAVMMPKQMVECHQELEAEHGYHIGELLDQDEVYNAYMKAFVRRDRPQPENMRLVPDWVQESYAILDEQRDRASGEMTVKAAAKHAGLRQIRENRKVQPYWHRQLEGAEEREKEEEDGSSQGGSRQGDSSEGNPVQAPAVIIPDPMVTPSHRGRQFSKNLRPLDADGGERSMWAEPVENDGSSEEDSEEDSDEESGDGAAKPDGDLTREQRRAAAKAKKEAAIKKKKGNPQPGDLPSSSEEESEDEDDDMPANPNHTASARKMADAAKIPVSKDEKAAAAAPVKIKAPDDVSKLSRREREAYQAQQAKERYQKMHAEGKTDEARADLERLKLVREQRAEAAAQKQAEKAERDEIDKEKKAQMERMDRQQALKAARGGKGAKKGGKS</sequence>
<gene>
    <name evidence="3" type="ORF">B0A48_05709</name>
</gene>
<feature type="region of interest" description="Disordered" evidence="1">
    <location>
        <begin position="337"/>
        <end position="360"/>
    </location>
</feature>
<dbReference type="Proteomes" id="UP000192596">
    <property type="component" value="Unassembled WGS sequence"/>
</dbReference>
<feature type="compositionally biased region" description="Basic and acidic residues" evidence="1">
    <location>
        <begin position="189"/>
        <end position="198"/>
    </location>
</feature>
<protein>
    <recommendedName>
        <fullName evidence="2">Casein kinase substrate phosphoprotein PP28 domain-containing protein</fullName>
    </recommendedName>
</protein>
<dbReference type="STRING" id="1507870.A0A1V8TBQ5"/>
<evidence type="ECO:0000256" key="1">
    <source>
        <dbReference type="SAM" id="MobiDB-lite"/>
    </source>
</evidence>
<evidence type="ECO:0000313" key="3">
    <source>
        <dbReference type="EMBL" id="OQO08819.1"/>
    </source>
</evidence>
<evidence type="ECO:0000259" key="2">
    <source>
        <dbReference type="Pfam" id="PF10252"/>
    </source>
</evidence>
<dbReference type="PANTHER" id="PTHR22055">
    <property type="entry name" value="28 KDA HEAT- AND ACID-STABLE PHOSPHOPROTEIN PDGF-ASSOCIATED PROTEIN"/>
    <property type="match status" value="1"/>
</dbReference>
<feature type="compositionally biased region" description="Acidic residues" evidence="1">
    <location>
        <begin position="609"/>
        <end position="620"/>
    </location>
</feature>
<proteinExistence type="predicted"/>
<organism evidence="3 4">
    <name type="scientific">Cryoendolithus antarcticus</name>
    <dbReference type="NCBI Taxonomy" id="1507870"/>
    <lineage>
        <taxon>Eukaryota</taxon>
        <taxon>Fungi</taxon>
        <taxon>Dikarya</taxon>
        <taxon>Ascomycota</taxon>
        <taxon>Pezizomycotina</taxon>
        <taxon>Dothideomycetes</taxon>
        <taxon>Dothideomycetidae</taxon>
        <taxon>Cladosporiales</taxon>
        <taxon>Cladosporiaceae</taxon>
        <taxon>Cryoendolithus</taxon>
    </lineage>
</organism>
<feature type="compositionally biased region" description="Basic and acidic residues" evidence="1">
    <location>
        <begin position="570"/>
        <end position="593"/>
    </location>
</feature>
<dbReference type="OrthoDB" id="21120at2759"/>
<comment type="caution">
    <text evidence="3">The sequence shown here is derived from an EMBL/GenBank/DDBJ whole genome shotgun (WGS) entry which is preliminary data.</text>
</comment>
<dbReference type="Pfam" id="PF10252">
    <property type="entry name" value="PP28"/>
    <property type="match status" value="1"/>
</dbReference>
<dbReference type="AlphaFoldDB" id="A0A1V8TBQ5"/>
<dbReference type="InterPro" id="IPR019380">
    <property type="entry name" value="Casein_kinase_sb_PP28"/>
</dbReference>
<reference evidence="4" key="1">
    <citation type="submission" date="2017-03" db="EMBL/GenBank/DDBJ databases">
        <title>Genomes of endolithic fungi from Antarctica.</title>
        <authorList>
            <person name="Coleine C."/>
            <person name="Masonjones S."/>
            <person name="Stajich J.E."/>
        </authorList>
    </citation>
    <scope>NUCLEOTIDE SEQUENCE [LARGE SCALE GENOMIC DNA]</scope>
    <source>
        <strain evidence="4">CCFEE 5527</strain>
    </source>
</reference>
<keyword evidence="4" id="KW-1185">Reference proteome</keyword>
<feature type="compositionally biased region" description="Basic and acidic residues" evidence="1">
    <location>
        <begin position="656"/>
        <end position="693"/>
    </location>
</feature>
<accession>A0A1V8TBQ5</accession>
<evidence type="ECO:0000313" key="4">
    <source>
        <dbReference type="Proteomes" id="UP000192596"/>
    </source>
</evidence>
<feature type="region of interest" description="Disordered" evidence="1">
    <location>
        <begin position="239"/>
        <end position="279"/>
    </location>
</feature>
<feature type="region of interest" description="Disordered" evidence="1">
    <location>
        <begin position="474"/>
        <end position="693"/>
    </location>
</feature>
<name>A0A1V8TBQ5_9PEZI</name>